<evidence type="ECO:0000256" key="4">
    <source>
        <dbReference type="ARBA" id="ARBA00022833"/>
    </source>
</evidence>
<feature type="compositionally biased region" description="Basic residues" evidence="6">
    <location>
        <begin position="217"/>
        <end position="229"/>
    </location>
</feature>
<accession>A0A8S4QFL5</accession>
<feature type="region of interest" description="Disordered" evidence="6">
    <location>
        <begin position="903"/>
        <end position="947"/>
    </location>
</feature>
<keyword evidence="2" id="KW-0677">Repeat</keyword>
<organism evidence="8 9">
    <name type="scientific">Owenia fusiformis</name>
    <name type="common">Polychaete worm</name>
    <dbReference type="NCBI Taxonomy" id="6347"/>
    <lineage>
        <taxon>Eukaryota</taxon>
        <taxon>Metazoa</taxon>
        <taxon>Spiralia</taxon>
        <taxon>Lophotrochozoa</taxon>
        <taxon>Annelida</taxon>
        <taxon>Polychaeta</taxon>
        <taxon>Sedentaria</taxon>
        <taxon>Canalipalpata</taxon>
        <taxon>Sabellida</taxon>
        <taxon>Oweniida</taxon>
        <taxon>Oweniidae</taxon>
        <taxon>Owenia</taxon>
    </lineage>
</organism>
<dbReference type="EMBL" id="CAIIXF020000259">
    <property type="protein sequence ID" value="CAH1803115.1"/>
    <property type="molecule type" value="Genomic_DNA"/>
</dbReference>
<proteinExistence type="predicted"/>
<evidence type="ECO:0000259" key="7">
    <source>
        <dbReference type="PROSITE" id="PS50157"/>
    </source>
</evidence>
<dbReference type="InterPro" id="IPR013087">
    <property type="entry name" value="Znf_C2H2_type"/>
</dbReference>
<comment type="caution">
    <text evidence="8">The sequence shown here is derived from an EMBL/GenBank/DDBJ whole genome shotgun (WGS) entry which is preliminary data.</text>
</comment>
<feature type="domain" description="C2H2-type" evidence="7">
    <location>
        <begin position="1573"/>
        <end position="1601"/>
    </location>
</feature>
<dbReference type="OrthoDB" id="8016097at2759"/>
<protein>
    <recommendedName>
        <fullName evidence="7">C2H2-type domain-containing protein</fullName>
    </recommendedName>
</protein>
<name>A0A8S4QFL5_OWEFU</name>
<keyword evidence="3 5" id="KW-0863">Zinc-finger</keyword>
<dbReference type="PROSITE" id="PS00028">
    <property type="entry name" value="ZINC_FINGER_C2H2_1"/>
    <property type="match status" value="7"/>
</dbReference>
<keyword evidence="4" id="KW-0862">Zinc</keyword>
<feature type="compositionally biased region" description="Basic and acidic residues" evidence="6">
    <location>
        <begin position="779"/>
        <end position="813"/>
    </location>
</feature>
<evidence type="ECO:0000256" key="1">
    <source>
        <dbReference type="ARBA" id="ARBA00022723"/>
    </source>
</evidence>
<keyword evidence="9" id="KW-1185">Reference proteome</keyword>
<feature type="compositionally biased region" description="Polar residues" evidence="6">
    <location>
        <begin position="766"/>
        <end position="776"/>
    </location>
</feature>
<evidence type="ECO:0000256" key="5">
    <source>
        <dbReference type="PROSITE-ProRule" id="PRU00042"/>
    </source>
</evidence>
<dbReference type="SMART" id="SM00355">
    <property type="entry name" value="ZnF_C2H2"/>
    <property type="match status" value="21"/>
</dbReference>
<feature type="domain" description="C2H2-type" evidence="7">
    <location>
        <begin position="97"/>
        <end position="125"/>
    </location>
</feature>
<feature type="region of interest" description="Disordered" evidence="6">
    <location>
        <begin position="265"/>
        <end position="284"/>
    </location>
</feature>
<evidence type="ECO:0000313" key="9">
    <source>
        <dbReference type="Proteomes" id="UP000749559"/>
    </source>
</evidence>
<evidence type="ECO:0000256" key="3">
    <source>
        <dbReference type="ARBA" id="ARBA00022771"/>
    </source>
</evidence>
<feature type="compositionally biased region" description="Polar residues" evidence="6">
    <location>
        <begin position="836"/>
        <end position="849"/>
    </location>
</feature>
<feature type="region of interest" description="Disordered" evidence="6">
    <location>
        <begin position="614"/>
        <end position="633"/>
    </location>
</feature>
<feature type="region of interest" description="Disordered" evidence="6">
    <location>
        <begin position="1625"/>
        <end position="1692"/>
    </location>
</feature>
<feature type="domain" description="C2H2-type" evidence="7">
    <location>
        <begin position="1328"/>
        <end position="1356"/>
    </location>
</feature>
<dbReference type="PANTHER" id="PTHR24379:SF127">
    <property type="entry name" value="BLOODY FINGERS-RELATED"/>
    <property type="match status" value="1"/>
</dbReference>
<reference evidence="8" key="1">
    <citation type="submission" date="2022-03" db="EMBL/GenBank/DDBJ databases">
        <authorList>
            <person name="Martin C."/>
        </authorList>
    </citation>
    <scope>NUCLEOTIDE SEQUENCE</scope>
</reference>
<dbReference type="PROSITE" id="PS50157">
    <property type="entry name" value="ZINC_FINGER_C2H2_2"/>
    <property type="match status" value="6"/>
</dbReference>
<feature type="compositionally biased region" description="Basic and acidic residues" evidence="6">
    <location>
        <begin position="929"/>
        <end position="946"/>
    </location>
</feature>
<dbReference type="Proteomes" id="UP000749559">
    <property type="component" value="Unassembled WGS sequence"/>
</dbReference>
<evidence type="ECO:0000256" key="6">
    <source>
        <dbReference type="SAM" id="MobiDB-lite"/>
    </source>
</evidence>
<feature type="domain" description="C2H2-type" evidence="7">
    <location>
        <begin position="1230"/>
        <end position="1258"/>
    </location>
</feature>
<dbReference type="GO" id="GO:0005634">
    <property type="term" value="C:nucleus"/>
    <property type="evidence" value="ECO:0007669"/>
    <property type="project" value="TreeGrafter"/>
</dbReference>
<dbReference type="GO" id="GO:0000977">
    <property type="term" value="F:RNA polymerase II transcription regulatory region sequence-specific DNA binding"/>
    <property type="evidence" value="ECO:0007669"/>
    <property type="project" value="TreeGrafter"/>
</dbReference>
<dbReference type="PANTHER" id="PTHR24379">
    <property type="entry name" value="KRAB AND ZINC FINGER DOMAIN-CONTAINING"/>
    <property type="match status" value="1"/>
</dbReference>
<feature type="domain" description="C2H2-type" evidence="7">
    <location>
        <begin position="397"/>
        <end position="424"/>
    </location>
</feature>
<dbReference type="Gene3D" id="3.30.160.60">
    <property type="entry name" value="Classic Zinc Finger"/>
    <property type="match status" value="5"/>
</dbReference>
<feature type="compositionally biased region" description="Polar residues" evidence="6">
    <location>
        <begin position="869"/>
        <end position="879"/>
    </location>
</feature>
<feature type="region of interest" description="Disordered" evidence="6">
    <location>
        <begin position="210"/>
        <end position="229"/>
    </location>
</feature>
<feature type="compositionally biased region" description="Polar residues" evidence="6">
    <location>
        <begin position="1675"/>
        <end position="1685"/>
    </location>
</feature>
<sequence>MPPFQCMHCPESLSIDSVIEHYNNHSQTTILPVNFYQCSICSFHTRHSKSFIDHVSEYHKSTELFHCPYCDAQAPTAEILVSHMEVYKYLNGAQLLYKCADCKQQLETKRSLKRHILRDHNDSYLCGFCSEKFKTLDEMCTHIDANIYDIYKCKECSFVHTSQANIEQHVLINHVLAECIVIRKSVPGKCLNQLTLSKLIDARNEVMKQDSKDLKKQHVSKKSTTKGCKRPPSLTVACNMCGDHIDVLQVDEHAVICKKTKADDVSGAQSTTDPKSESHSEGKCGITNRPKDVCVKVEPFENYDLNGKMMWYECAGCKFETKNSLLIVSHLGSCNQAREAAITLTADGCRPPLNASPRRQICYTCPNCPYDAYSSVEMCEHMQNHAKRISLYTSSQFSCSYCNQIFQWYYELYDHMSAHKGRTKLKLFTCQLCRYRTTLDALAKDHALQVHEQRLDPIPLVSMFECQDGSCESCGRLLKAKAICAVCQTVRCTDQPQQQINSISQAQQPQIKSEHASFQNDTPAQNIVSGSSGNLTKQMSSGMTTLNIKCPLCVMRFPSHHELQNHNQQVHDIKFSISNKPIKEEQDRTRPQTYACNIPDTKHLIQPVQPQLQDASMTQSKNPIQHNPSQPSQLKCIIKDEQHDTMEMKSKLADKKTTLDLKIQDKEVSNPIKKEKIKSGNKAPGISENNLDTKDLQKCSHPRRNSSKASTPPLSNDDATDEVCESNWGEDSEPVDDWEEERSMGTSRVLRPRKKIKSYNEELLSEGSTEQENISNHAAVDKSNQKVKDKGSSKPSKKPEKLELTGKKSKDPPFVDLNTSNVLKRSVTSKRKDGHQTSPTVDLDTSNVLKHSVRSKQKDGHKTTPAAPNITSTTPSSSVIAPKQSGMTVEKLTSIINEGCKSNRPVSTNILKSGDVSKEHRSSCSLDSNKNDVETPDTHNDDKPELETDDEICVLPLTKNGDFMIPKEKVFSSHVQCSDCSFRSRIQSSLVHHLQQEHVKKETPRKMPAIRYLSNCSKRREKGEVRVAKVLPKVEKHHYKHGDHFETKISIQPEDIFSACETGKSSRHCRQCNFSGKSTKELRLHRYLKHILKKHFFCIYCGLKAESEKVIKSHCKKVHKSLPVEHKILPADMDPKPELCLSLVDDIGNKSNIHHGESLRTSITGRKVAEIVSGSADDFTVLARGNDVGKLVGKLVGKFKCNVCNSGSTYTSKEEAGKHINRSHLGINNYTCTQCNTQFQKKNDCEHHCISKHKSDKYVKSNKPPVFRVVKVEGGISYLGTDIEDDPKEVTNVDSRETIFCGLCNKSDKEEDVIKKHILDKHVRFLPFICTICNQSLYNRESAEAHCKHRHEGKDHKKCIATVVAPNIDHTIKEIKGKIYIGDVALTQPTKPVIRTLPDQKTNKDHARLPINTKANTKSVTEIQKSGTEPKKAEKPIQPNEEFQCNVCKKQYLNKHTINMHIYTTHKTSERFFCKLCDVKAMCTRDEIKEHILNVHRNTAPLNIGVKPLPTLKYTKSGSLTIVTPELTNTDDSPAQTAEDIRKFRCGLCHVDSKNKYETKKHVYSVHLKLGGYYCKLCNDQFYKVNEAKEHVKLKHAKSSIEKYIGYHTLPELLETNTSKYTIFTPPSDVPSSHSKTAMDASSSTSDVSSKCPKIHVKGKDKDEKMDSKRKRKLPTTSEKGISSKSEAKRRK</sequence>
<feature type="compositionally biased region" description="Acidic residues" evidence="6">
    <location>
        <begin position="718"/>
        <end position="740"/>
    </location>
</feature>
<evidence type="ECO:0000313" key="8">
    <source>
        <dbReference type="EMBL" id="CAH1803115.1"/>
    </source>
</evidence>
<dbReference type="GO" id="GO:0000981">
    <property type="term" value="F:DNA-binding transcription factor activity, RNA polymerase II-specific"/>
    <property type="evidence" value="ECO:0007669"/>
    <property type="project" value="TreeGrafter"/>
</dbReference>
<feature type="compositionally biased region" description="Basic and acidic residues" evidence="6">
    <location>
        <begin position="1658"/>
        <end position="1667"/>
    </location>
</feature>
<feature type="compositionally biased region" description="Low complexity" evidence="6">
    <location>
        <begin position="1635"/>
        <end position="1651"/>
    </location>
</feature>
<dbReference type="GO" id="GO:0008270">
    <property type="term" value="F:zinc ion binding"/>
    <property type="evidence" value="ECO:0007669"/>
    <property type="project" value="UniProtKB-KW"/>
</dbReference>
<gene>
    <name evidence="8" type="ORF">OFUS_LOCUS26735</name>
</gene>
<feature type="domain" description="C2H2-type" evidence="7">
    <location>
        <begin position="1443"/>
        <end position="1471"/>
    </location>
</feature>
<evidence type="ECO:0000256" key="2">
    <source>
        <dbReference type="ARBA" id="ARBA00022737"/>
    </source>
</evidence>
<keyword evidence="1" id="KW-0479">Metal-binding</keyword>
<feature type="region of interest" description="Disordered" evidence="6">
    <location>
        <begin position="671"/>
        <end position="881"/>
    </location>
</feature>